<keyword evidence="1" id="KW-0812">Transmembrane</keyword>
<dbReference type="Proteomes" id="UP000823914">
    <property type="component" value="Unassembled WGS sequence"/>
</dbReference>
<evidence type="ECO:0000313" key="2">
    <source>
        <dbReference type="EMBL" id="MBU3850197.1"/>
    </source>
</evidence>
<gene>
    <name evidence="2" type="ORF">IAA16_06490</name>
</gene>
<keyword evidence="1" id="KW-1133">Transmembrane helix</keyword>
<dbReference type="PANTHER" id="PTHR31303:SF1">
    <property type="entry name" value="CTP-DEPENDENT DIACYLGLYCEROL KINASE 1"/>
    <property type="match status" value="1"/>
</dbReference>
<dbReference type="InterPro" id="IPR037997">
    <property type="entry name" value="Dgk1-like"/>
</dbReference>
<reference evidence="2" key="1">
    <citation type="journal article" date="2021" name="PeerJ">
        <title>Extensive microbial diversity within the chicken gut microbiome revealed by metagenomics and culture.</title>
        <authorList>
            <person name="Gilroy R."/>
            <person name="Ravi A."/>
            <person name="Getino M."/>
            <person name="Pursley I."/>
            <person name="Horton D.L."/>
            <person name="Alikhan N.F."/>
            <person name="Baker D."/>
            <person name="Gharbi K."/>
            <person name="Hall N."/>
            <person name="Watson M."/>
            <person name="Adriaenssens E.M."/>
            <person name="Foster-Nyarko E."/>
            <person name="Jarju S."/>
            <person name="Secka A."/>
            <person name="Antonio M."/>
            <person name="Oren A."/>
            <person name="Chaudhuri R.R."/>
            <person name="La Ragione R."/>
            <person name="Hildebrand F."/>
            <person name="Pallen M.J."/>
        </authorList>
    </citation>
    <scope>NUCLEOTIDE SEQUENCE</scope>
    <source>
        <strain evidence="2">Gambia15-2214</strain>
    </source>
</reference>
<comment type="caution">
    <text evidence="2">The sequence shown here is derived from an EMBL/GenBank/DDBJ whole genome shotgun (WGS) entry which is preliminary data.</text>
</comment>
<feature type="transmembrane region" description="Helical" evidence="1">
    <location>
        <begin position="108"/>
        <end position="128"/>
    </location>
</feature>
<keyword evidence="2" id="KW-0548">Nucleotidyltransferase</keyword>
<proteinExistence type="predicted"/>
<organism evidence="2 3">
    <name type="scientific">Candidatus Treponema excrementipullorum</name>
    <dbReference type="NCBI Taxonomy" id="2838768"/>
    <lineage>
        <taxon>Bacteria</taxon>
        <taxon>Pseudomonadati</taxon>
        <taxon>Spirochaetota</taxon>
        <taxon>Spirochaetia</taxon>
        <taxon>Spirochaetales</taxon>
        <taxon>Treponemataceae</taxon>
        <taxon>Treponema</taxon>
    </lineage>
</organism>
<feature type="transmembrane region" description="Helical" evidence="1">
    <location>
        <begin position="84"/>
        <end position="102"/>
    </location>
</feature>
<evidence type="ECO:0000256" key="1">
    <source>
        <dbReference type="SAM" id="Phobius"/>
    </source>
</evidence>
<evidence type="ECO:0000313" key="3">
    <source>
        <dbReference type="Proteomes" id="UP000823914"/>
    </source>
</evidence>
<dbReference type="GO" id="GO:0016779">
    <property type="term" value="F:nucleotidyltransferase activity"/>
    <property type="evidence" value="ECO:0007669"/>
    <property type="project" value="UniProtKB-KW"/>
</dbReference>
<dbReference type="AlphaFoldDB" id="A0A9E2L3R1"/>
<feature type="transmembrane region" description="Helical" evidence="1">
    <location>
        <begin position="26"/>
        <end position="52"/>
    </location>
</feature>
<keyword evidence="1" id="KW-0472">Membrane</keyword>
<reference evidence="2" key="2">
    <citation type="submission" date="2021-04" db="EMBL/GenBank/DDBJ databases">
        <authorList>
            <person name="Gilroy R."/>
        </authorList>
    </citation>
    <scope>NUCLEOTIDE SEQUENCE</scope>
    <source>
        <strain evidence="2">Gambia15-2214</strain>
    </source>
</reference>
<accession>A0A9E2L3R1</accession>
<keyword evidence="2" id="KW-0808">Transferase</keyword>
<name>A0A9E2L3R1_9SPIR</name>
<feature type="transmembrane region" description="Helical" evidence="1">
    <location>
        <begin position="140"/>
        <end position="158"/>
    </location>
</feature>
<dbReference type="GO" id="GO:0004143">
    <property type="term" value="F:ATP-dependent diacylglycerol kinase activity"/>
    <property type="evidence" value="ECO:0007669"/>
    <property type="project" value="InterPro"/>
</dbReference>
<dbReference type="PANTHER" id="PTHR31303">
    <property type="entry name" value="CTP-DEPENDENT DIACYLGLYCEROL KINASE 1"/>
    <property type="match status" value="1"/>
</dbReference>
<sequence>MLNGIETRQRINAIQKELFRKAIHMCAALVPLFLSLWYVPTMILLLLSLIVYSVAESLRYRGVEVPFISAITSVAARKRDENKFVLGPVTLVLGILFTAALFPPIPATVGILSLAFGDGLASLVGKLWGHIKIPFTKGKTVAGSFSCFGAIFIATFCVTKNFEVALGCAIAGMIIELIPLKDFDNLLIPVAIASLCEFYFQV</sequence>
<protein>
    <submittedName>
        <fullName evidence="2">Phosphatidate cytidylyltransferase</fullName>
    </submittedName>
</protein>
<dbReference type="EMBL" id="JAHLFV010000156">
    <property type="protein sequence ID" value="MBU3850197.1"/>
    <property type="molecule type" value="Genomic_DNA"/>
</dbReference>